<dbReference type="EMBL" id="CP042806">
    <property type="protein sequence ID" value="QEE28473.1"/>
    <property type="molecule type" value="Genomic_DNA"/>
</dbReference>
<gene>
    <name evidence="2" type="ORF">FTW19_10965</name>
</gene>
<dbReference type="KEGG" id="talb:FTW19_10965"/>
<dbReference type="Proteomes" id="UP000321820">
    <property type="component" value="Chromosome"/>
</dbReference>
<reference evidence="2 3" key="1">
    <citation type="submission" date="2019-08" db="EMBL/GenBank/DDBJ databases">
        <title>Complete genome sequence of Terriglobus albidus strain ORNL.</title>
        <authorList>
            <person name="Podar M."/>
        </authorList>
    </citation>
    <scope>NUCLEOTIDE SEQUENCE [LARGE SCALE GENOMIC DNA]</scope>
    <source>
        <strain evidence="2 3">ORNL</strain>
    </source>
</reference>
<feature type="compositionally biased region" description="Polar residues" evidence="1">
    <location>
        <begin position="73"/>
        <end position="92"/>
    </location>
</feature>
<keyword evidence="3" id="KW-1185">Reference proteome</keyword>
<evidence type="ECO:0000313" key="3">
    <source>
        <dbReference type="Proteomes" id="UP000321820"/>
    </source>
</evidence>
<accession>A0A5B9E8F5</accession>
<protein>
    <submittedName>
        <fullName evidence="2">Uncharacterized protein</fullName>
    </submittedName>
</protein>
<feature type="compositionally biased region" description="Polar residues" evidence="1">
    <location>
        <begin position="105"/>
        <end position="114"/>
    </location>
</feature>
<sequence>MAVKLSQRIAFCSFSCFVGSATHLLFAQTAVEGLRGVVAGAAGTRVGALTPILPGIDIVQGFASHPFGPSTLTVEPDTSFTPRQSLDSSTSRFHPESTHDDLAQNLHSLRSSAGQDAVPEDPLQVLAPTTKK</sequence>
<feature type="region of interest" description="Disordered" evidence="1">
    <location>
        <begin position="73"/>
        <end position="132"/>
    </location>
</feature>
<feature type="compositionally biased region" description="Basic and acidic residues" evidence="1">
    <location>
        <begin position="93"/>
        <end position="102"/>
    </location>
</feature>
<dbReference type="AlphaFoldDB" id="A0A5B9E8F5"/>
<name>A0A5B9E8F5_9BACT</name>
<dbReference type="RefSeq" id="WP_147647663.1">
    <property type="nucleotide sequence ID" value="NZ_CP042806.1"/>
</dbReference>
<evidence type="ECO:0000313" key="2">
    <source>
        <dbReference type="EMBL" id="QEE28473.1"/>
    </source>
</evidence>
<organism evidence="2 3">
    <name type="scientific">Terriglobus albidus</name>
    <dbReference type="NCBI Taxonomy" id="1592106"/>
    <lineage>
        <taxon>Bacteria</taxon>
        <taxon>Pseudomonadati</taxon>
        <taxon>Acidobacteriota</taxon>
        <taxon>Terriglobia</taxon>
        <taxon>Terriglobales</taxon>
        <taxon>Acidobacteriaceae</taxon>
        <taxon>Terriglobus</taxon>
    </lineage>
</organism>
<evidence type="ECO:0000256" key="1">
    <source>
        <dbReference type="SAM" id="MobiDB-lite"/>
    </source>
</evidence>
<proteinExistence type="predicted"/>